<accession>A0ABQ0KRE1</accession>
<sequence length="84" mass="9630">MSDDSSSRRRNWRHRENRARPKFLAKRVTEEDHEVVTAYAKSLNVTVGELLNPAVTELVTRARVHLSMTTVTPYEDGNYEPDSA</sequence>
<comment type="caution">
    <text evidence="1">The sequence shown here is derived from an EMBL/GenBank/DDBJ whole genome shotgun (WGS) entry which is preliminary data.</text>
</comment>
<evidence type="ECO:0000313" key="1">
    <source>
        <dbReference type="EMBL" id="GAT11689.1"/>
    </source>
</evidence>
<name>A0ABQ0KRE1_MYCNV</name>
<evidence type="ECO:0000313" key="2">
    <source>
        <dbReference type="Proteomes" id="UP000069773"/>
    </source>
</evidence>
<dbReference type="Proteomes" id="UP000069773">
    <property type="component" value="Unassembled WGS sequence"/>
</dbReference>
<organism evidence="1 2">
    <name type="scientific">Mycolicibacterium novocastrense</name>
    <name type="common">Mycobacterium novocastrense</name>
    <dbReference type="NCBI Taxonomy" id="59813"/>
    <lineage>
        <taxon>Bacteria</taxon>
        <taxon>Bacillati</taxon>
        <taxon>Actinomycetota</taxon>
        <taxon>Actinomycetes</taxon>
        <taxon>Mycobacteriales</taxon>
        <taxon>Mycobacteriaceae</taxon>
        <taxon>Mycolicibacterium</taxon>
    </lineage>
</organism>
<reference evidence="1 2" key="1">
    <citation type="journal article" date="2016" name="Genome Announc.">
        <title>Draft Genome Sequences of Five Rapidly Growing Mycobacterium Species, M. thermoresistibile, M. fortuitum subsp. acetamidolyticum, M. canariasense, M. brisbanense, and M. novocastrense.</title>
        <authorList>
            <person name="Katahira K."/>
            <person name="Ogura Y."/>
            <person name="Gotoh Y."/>
            <person name="Hayashi T."/>
        </authorList>
    </citation>
    <scope>NUCLEOTIDE SEQUENCE [LARGE SCALE GENOMIC DNA]</scope>
    <source>
        <strain evidence="1 2">JCM18114</strain>
    </source>
</reference>
<keyword evidence="2" id="KW-1185">Reference proteome</keyword>
<dbReference type="EMBL" id="BCTA01000071">
    <property type="protein sequence ID" value="GAT11689.1"/>
    <property type="molecule type" value="Genomic_DNA"/>
</dbReference>
<protein>
    <submittedName>
        <fullName evidence="1">Uncharacterized protein</fullName>
    </submittedName>
</protein>
<gene>
    <name evidence="1" type="ORF">RMCN_4822</name>
</gene>
<proteinExistence type="predicted"/>